<dbReference type="EMBL" id="LUGG01000023">
    <property type="protein sequence ID" value="OBZ67673.1"/>
    <property type="molecule type" value="Genomic_DNA"/>
</dbReference>
<name>A0A1C7LSG2_GRIFR</name>
<organism evidence="2 3">
    <name type="scientific">Grifola frondosa</name>
    <name type="common">Maitake</name>
    <name type="synonym">Polyporus frondosus</name>
    <dbReference type="NCBI Taxonomy" id="5627"/>
    <lineage>
        <taxon>Eukaryota</taxon>
        <taxon>Fungi</taxon>
        <taxon>Dikarya</taxon>
        <taxon>Basidiomycota</taxon>
        <taxon>Agaricomycotina</taxon>
        <taxon>Agaricomycetes</taxon>
        <taxon>Polyporales</taxon>
        <taxon>Grifolaceae</taxon>
        <taxon>Grifola</taxon>
    </lineage>
</organism>
<comment type="caution">
    <text evidence="2">The sequence shown here is derived from an EMBL/GenBank/DDBJ whole genome shotgun (WGS) entry which is preliminary data.</text>
</comment>
<proteinExistence type="predicted"/>
<feature type="compositionally biased region" description="Acidic residues" evidence="1">
    <location>
        <begin position="77"/>
        <end position="86"/>
    </location>
</feature>
<feature type="region of interest" description="Disordered" evidence="1">
    <location>
        <begin position="1"/>
        <end position="22"/>
    </location>
</feature>
<dbReference type="Proteomes" id="UP000092993">
    <property type="component" value="Unassembled WGS sequence"/>
</dbReference>
<keyword evidence="3" id="KW-1185">Reference proteome</keyword>
<protein>
    <submittedName>
        <fullName evidence="2">Uncharacterized protein</fullName>
    </submittedName>
</protein>
<evidence type="ECO:0000313" key="2">
    <source>
        <dbReference type="EMBL" id="OBZ67673.1"/>
    </source>
</evidence>
<sequence length="128" mass="13959">MSTEGLSVTQQPEEGPVDIPHVEYACLLRDAGSVADANAQVTETQPESPQPQRSGTSPSSHPSNTHLSPTSTPLPNDEPDELDEFDGFIVRGPIDHAVRGVRSPKPKPKPSRRSKQASRVKRMDRRLS</sequence>
<gene>
    <name evidence="2" type="ORF">A0H81_12482</name>
</gene>
<evidence type="ECO:0000313" key="3">
    <source>
        <dbReference type="Proteomes" id="UP000092993"/>
    </source>
</evidence>
<feature type="region of interest" description="Disordered" evidence="1">
    <location>
        <begin position="35"/>
        <end position="128"/>
    </location>
</feature>
<evidence type="ECO:0000256" key="1">
    <source>
        <dbReference type="SAM" id="MobiDB-lite"/>
    </source>
</evidence>
<accession>A0A1C7LSG2</accession>
<feature type="compositionally biased region" description="Basic residues" evidence="1">
    <location>
        <begin position="102"/>
        <end position="128"/>
    </location>
</feature>
<reference evidence="2 3" key="1">
    <citation type="submission" date="2016-03" db="EMBL/GenBank/DDBJ databases">
        <title>Whole genome sequencing of Grifola frondosa 9006-11.</title>
        <authorList>
            <person name="Min B."/>
            <person name="Park H."/>
            <person name="Kim J.-G."/>
            <person name="Cho H."/>
            <person name="Oh Y.-L."/>
            <person name="Kong W.-S."/>
            <person name="Choi I.-G."/>
        </authorList>
    </citation>
    <scope>NUCLEOTIDE SEQUENCE [LARGE SCALE GENOMIC DNA]</scope>
    <source>
        <strain evidence="2 3">9006-11</strain>
    </source>
</reference>
<feature type="compositionally biased region" description="Polar residues" evidence="1">
    <location>
        <begin position="39"/>
        <end position="74"/>
    </location>
</feature>
<dbReference type="AlphaFoldDB" id="A0A1C7LSG2"/>
<feature type="compositionally biased region" description="Polar residues" evidence="1">
    <location>
        <begin position="1"/>
        <end position="12"/>
    </location>
</feature>